<name>A0A495JHE9_9ACTN</name>
<dbReference type="RefSeq" id="WP_121157051.1">
    <property type="nucleotide sequence ID" value="NZ_RBKT01000001.1"/>
</dbReference>
<evidence type="ECO:0000313" key="1">
    <source>
        <dbReference type="EMBL" id="RKR88426.1"/>
    </source>
</evidence>
<comment type="caution">
    <text evidence="1">The sequence shown here is derived from an EMBL/GenBank/DDBJ whole genome shotgun (WGS) entry which is preliminary data.</text>
</comment>
<organism evidence="1 2">
    <name type="scientific">Micromonospora pisi</name>
    <dbReference type="NCBI Taxonomy" id="589240"/>
    <lineage>
        <taxon>Bacteria</taxon>
        <taxon>Bacillati</taxon>
        <taxon>Actinomycetota</taxon>
        <taxon>Actinomycetes</taxon>
        <taxon>Micromonosporales</taxon>
        <taxon>Micromonosporaceae</taxon>
        <taxon>Micromonospora</taxon>
    </lineage>
</organism>
<dbReference type="EMBL" id="RBKT01000001">
    <property type="protein sequence ID" value="RKR88426.1"/>
    <property type="molecule type" value="Genomic_DNA"/>
</dbReference>
<protein>
    <submittedName>
        <fullName evidence="1">HD domain-containing protein</fullName>
    </submittedName>
</protein>
<keyword evidence="2" id="KW-1185">Reference proteome</keyword>
<dbReference type="Gene3D" id="1.10.3210.10">
    <property type="entry name" value="Hypothetical protein af1432"/>
    <property type="match status" value="1"/>
</dbReference>
<reference evidence="1 2" key="1">
    <citation type="submission" date="2018-10" db="EMBL/GenBank/DDBJ databases">
        <title>Sequencing the genomes of 1000 actinobacteria strains.</title>
        <authorList>
            <person name="Klenk H.-P."/>
        </authorList>
    </citation>
    <scope>NUCLEOTIDE SEQUENCE [LARGE SCALE GENOMIC DNA]</scope>
    <source>
        <strain evidence="1 2">DSM 45175</strain>
    </source>
</reference>
<sequence>MTVLAAPRHPLVRQALTDARTWCTGQIIDERPALVHAVRVAVTLARHLPGVPPELVAAALLHDAPEFVPPELDLDTILTARYGPEVPRIIRALQVEHHALDQPNPPISTDDRPVLLASTADKIVALASLIRRARASGDPDAFFTARPGLLRLLPHFHGFHQAATGLVPTGMSDQLGYVLDLIDQTAATARTRMQEPGR</sequence>
<dbReference type="OrthoDB" id="3218248at2"/>
<dbReference type="AlphaFoldDB" id="A0A495JHE9"/>
<evidence type="ECO:0000313" key="2">
    <source>
        <dbReference type="Proteomes" id="UP000277671"/>
    </source>
</evidence>
<proteinExistence type="predicted"/>
<dbReference type="Proteomes" id="UP000277671">
    <property type="component" value="Unassembled WGS sequence"/>
</dbReference>
<dbReference type="SUPFAM" id="SSF109604">
    <property type="entry name" value="HD-domain/PDEase-like"/>
    <property type="match status" value="1"/>
</dbReference>
<accession>A0A495JHE9</accession>
<gene>
    <name evidence="1" type="ORF">BDK92_2750</name>
</gene>